<evidence type="ECO:0000256" key="3">
    <source>
        <dbReference type="SAM" id="SignalP"/>
    </source>
</evidence>
<feature type="transmembrane region" description="Helical" evidence="2">
    <location>
        <begin position="337"/>
        <end position="356"/>
    </location>
</feature>
<protein>
    <submittedName>
        <fullName evidence="4">Uncharacterized protein</fullName>
    </submittedName>
</protein>
<accession>A0A5N5D367</accession>
<feature type="chain" id="PRO_5025063758" evidence="3">
    <location>
        <begin position="32"/>
        <end position="457"/>
    </location>
</feature>
<keyword evidence="3" id="KW-0732">Signal</keyword>
<proteinExistence type="predicted"/>
<name>A0A5N5D367_9PEZI</name>
<feature type="signal peptide" evidence="3">
    <location>
        <begin position="1"/>
        <end position="31"/>
    </location>
</feature>
<feature type="compositionally biased region" description="Low complexity" evidence="1">
    <location>
        <begin position="40"/>
        <end position="50"/>
    </location>
</feature>
<evidence type="ECO:0000313" key="4">
    <source>
        <dbReference type="EMBL" id="KAB2571764.1"/>
    </source>
</evidence>
<feature type="transmembrane region" description="Helical" evidence="2">
    <location>
        <begin position="313"/>
        <end position="331"/>
    </location>
</feature>
<feature type="compositionally biased region" description="Low complexity" evidence="1">
    <location>
        <begin position="426"/>
        <end position="441"/>
    </location>
</feature>
<feature type="region of interest" description="Disordered" evidence="1">
    <location>
        <begin position="34"/>
        <end position="65"/>
    </location>
</feature>
<organism evidence="4 5">
    <name type="scientific">Lasiodiplodia theobromae</name>
    <dbReference type="NCBI Taxonomy" id="45133"/>
    <lineage>
        <taxon>Eukaryota</taxon>
        <taxon>Fungi</taxon>
        <taxon>Dikarya</taxon>
        <taxon>Ascomycota</taxon>
        <taxon>Pezizomycotina</taxon>
        <taxon>Dothideomycetes</taxon>
        <taxon>Dothideomycetes incertae sedis</taxon>
        <taxon>Botryosphaeriales</taxon>
        <taxon>Botryosphaeriaceae</taxon>
        <taxon>Lasiodiplodia</taxon>
    </lineage>
</organism>
<keyword evidence="5" id="KW-1185">Reference proteome</keyword>
<feature type="compositionally biased region" description="Basic and acidic residues" evidence="1">
    <location>
        <begin position="448"/>
        <end position="457"/>
    </location>
</feature>
<keyword evidence="2" id="KW-0812">Transmembrane</keyword>
<evidence type="ECO:0000313" key="5">
    <source>
        <dbReference type="Proteomes" id="UP000325902"/>
    </source>
</evidence>
<dbReference type="AlphaFoldDB" id="A0A5N5D367"/>
<feature type="transmembrane region" description="Helical" evidence="2">
    <location>
        <begin position="236"/>
        <end position="255"/>
    </location>
</feature>
<evidence type="ECO:0000256" key="1">
    <source>
        <dbReference type="SAM" id="MobiDB-lite"/>
    </source>
</evidence>
<reference evidence="4 5" key="1">
    <citation type="journal article" date="2019" name="Sci. Rep.">
        <title>A multi-omics analysis of the grapevine pathogen Lasiodiplodia theobromae reveals that temperature affects the expression of virulence- and pathogenicity-related genes.</title>
        <authorList>
            <person name="Felix C."/>
            <person name="Meneses R."/>
            <person name="Goncalves M.F.M."/>
            <person name="Tilleman L."/>
            <person name="Duarte A.S."/>
            <person name="Jorrin-Novo J.V."/>
            <person name="Van de Peer Y."/>
            <person name="Deforce D."/>
            <person name="Van Nieuwerburgh F."/>
            <person name="Esteves A.C."/>
            <person name="Alves A."/>
        </authorList>
    </citation>
    <scope>NUCLEOTIDE SEQUENCE [LARGE SCALE GENOMIC DNA]</scope>
    <source>
        <strain evidence="4 5">LA-SOL3</strain>
    </source>
</reference>
<keyword evidence="2" id="KW-1133">Transmembrane helix</keyword>
<dbReference type="EMBL" id="VCHE01000093">
    <property type="protein sequence ID" value="KAB2571764.1"/>
    <property type="molecule type" value="Genomic_DNA"/>
</dbReference>
<comment type="caution">
    <text evidence="4">The sequence shown here is derived from an EMBL/GenBank/DDBJ whole genome shotgun (WGS) entry which is preliminary data.</text>
</comment>
<feature type="region of interest" description="Disordered" evidence="1">
    <location>
        <begin position="422"/>
        <end position="457"/>
    </location>
</feature>
<gene>
    <name evidence="4" type="ORF">DBV05_g9583</name>
</gene>
<dbReference type="Proteomes" id="UP000325902">
    <property type="component" value="Unassembled WGS sequence"/>
</dbReference>
<sequence length="457" mass="49833">MMAHLWASYRFLMPLLRFIVLIAALLARANGLPTQANVPSSAQSATTTSSPERRAVDGTSNPLGALGRQWQNPSDLSSVLMIIGGDIVQVRASTAFFRTSKTQMLTVYSTQKAVAQLRGRHIAPVAFSFGFVSYSFTSLLSAIGDGRLMPMSDCPSHLVNLSSGYSRTNNSWILGRLLRDAEKRSTINASLHITVYKTTQAGGKPVYDWLWWTGAAVLVGQLGIACVPWVLDGDWLIMALTVVGTALALAGSALPQWAKEKWACRSAPEGRYCITRGNGHTRAIIIISEHPDSLNLEDLATARGHPVHHTRMILGFLAICWIAFLLCVAGLEENTWFLLGVGFLGMVQNVLAAGAPRDSSAMGVPMDQVDEIYEGRVMEVLQAAERKYPKVGISLLPIYFPGELRPDEQKFFDEMKATVKERLKAPPSSGSSSRTLTPSNSENLLKNVDSEKHLAMS</sequence>
<feature type="transmembrane region" description="Helical" evidence="2">
    <location>
        <begin position="122"/>
        <end position="143"/>
    </location>
</feature>
<feature type="transmembrane region" description="Helical" evidence="2">
    <location>
        <begin position="209"/>
        <end position="230"/>
    </location>
</feature>
<dbReference type="OrthoDB" id="1937642at2759"/>
<keyword evidence="2" id="KW-0472">Membrane</keyword>
<evidence type="ECO:0000256" key="2">
    <source>
        <dbReference type="SAM" id="Phobius"/>
    </source>
</evidence>